<evidence type="ECO:0000256" key="4">
    <source>
        <dbReference type="ARBA" id="ARBA00022490"/>
    </source>
</evidence>
<dbReference type="GO" id="GO:0043130">
    <property type="term" value="F:ubiquitin binding"/>
    <property type="evidence" value="ECO:0007669"/>
    <property type="project" value="UniProtKB-UniRule"/>
</dbReference>
<dbReference type="Pfam" id="PF11605">
    <property type="entry name" value="Vps36_ESCRT-II"/>
    <property type="match status" value="1"/>
</dbReference>
<evidence type="ECO:0000256" key="1">
    <source>
        <dbReference type="ARBA" id="ARBA00009697"/>
    </source>
</evidence>
<dbReference type="PANTHER" id="PTHR13128">
    <property type="entry name" value="VACUOLAR PROTEIN-SORTING-ASSOCIATED PROTEIN 36"/>
    <property type="match status" value="1"/>
</dbReference>
<evidence type="ECO:0000256" key="2">
    <source>
        <dbReference type="ARBA" id="ARBA00017953"/>
    </source>
</evidence>
<comment type="caution">
    <text evidence="8">The sequence shown here is derived from an EMBL/GenBank/DDBJ whole genome shotgun (WGS) entry which is preliminary data.</text>
</comment>
<accession>A0A5A8CRJ2</accession>
<name>A0A5A8CRJ2_CAFRO</name>
<dbReference type="GO" id="GO:0043328">
    <property type="term" value="P:protein transport to vacuole involved in ubiquitin-dependent protein catabolic process via the multivesicular body sorting pathway"/>
    <property type="evidence" value="ECO:0007669"/>
    <property type="project" value="UniProtKB-UniRule"/>
</dbReference>
<dbReference type="FunFam" id="1.10.10.10:FF:000416">
    <property type="entry name" value="Vacuolar protein-sorting-associated protein 36"/>
    <property type="match status" value="1"/>
</dbReference>
<evidence type="ECO:0000256" key="6">
    <source>
        <dbReference type="RuleBase" id="RU367095"/>
    </source>
</evidence>
<keyword evidence="9" id="KW-1185">Reference proteome</keyword>
<feature type="domain" description="GLUE N-terminal" evidence="7">
    <location>
        <begin position="9"/>
        <end position="153"/>
    </location>
</feature>
<dbReference type="InterPro" id="IPR040608">
    <property type="entry name" value="Snf8/Vps36"/>
</dbReference>
<dbReference type="Gene3D" id="6.10.140.260">
    <property type="match status" value="1"/>
</dbReference>
<dbReference type="InterPro" id="IPR037855">
    <property type="entry name" value="Vps36"/>
</dbReference>
<dbReference type="PANTHER" id="PTHR13128:SF12">
    <property type="entry name" value="VACUOLAR PROTEIN-SORTING-ASSOCIATED PROTEIN 36"/>
    <property type="match status" value="1"/>
</dbReference>
<keyword evidence="5 6" id="KW-0653">Protein transport</keyword>
<sequence>MELGSSPSFDASGALAFLASEGELLRDSQPRVDLYVNGDKVMDRRGGEAVVTTHRVLFLHSSRPALSTAWPLELVKDVRFIEASWFKSAKVVLSLVEDPPAGEDGAAAAAAAPRRRAEIMLSFQAGAAFAKAFLAKLRSSLSERSWVKETAEPAPKRAKEMLLGIGGLRQAHANRLATERAMVDEAFSDINSLEKHARAMVALVRRFKAKQAREAEAGGAAEAAASAAAGAGAGVGAGAAAGGGAPSRLDSVMADLGIANPVTKQSAGQRYHKELAAQLAVVMRPYLARAGGVLLLSEAYCRYNRARGTDLVSPDDVMQASLLMGDMDVGMSLQRLQSGVLVLQGREHDAARAVTRLRALLASRLGAADSAPKDRWAAAFVGTAELAALWRVSLPVAQSLIEKAEDHGVVWRDDSLHGVRYYLAPELADREASGGGGS</sequence>
<dbReference type="Proteomes" id="UP000323011">
    <property type="component" value="Unassembled WGS sequence"/>
</dbReference>
<dbReference type="SUPFAM" id="SSF46785">
    <property type="entry name" value="Winged helix' DNA-binding domain"/>
    <property type="match status" value="1"/>
</dbReference>
<comment type="function">
    <text evidence="6">Component of the ESCRT-II complex (endosomal sorting complex required for transport II), which is required for multivesicular body (MVB) formation and sorting of endosomal cargo proteins into MVBs.</text>
</comment>
<gene>
    <name evidence="8" type="ORF">FNF29_01608</name>
</gene>
<keyword evidence="4 6" id="KW-0963">Cytoplasm</keyword>
<keyword evidence="6" id="KW-0967">Endosome</keyword>
<dbReference type="Gene3D" id="2.30.29.30">
    <property type="entry name" value="Pleckstrin-homology domain (PH domain)/Phosphotyrosine-binding domain (PTB)"/>
    <property type="match status" value="1"/>
</dbReference>
<dbReference type="Pfam" id="PF04157">
    <property type="entry name" value="EAP30"/>
    <property type="match status" value="1"/>
</dbReference>
<evidence type="ECO:0000313" key="9">
    <source>
        <dbReference type="Proteomes" id="UP000323011"/>
    </source>
</evidence>
<dbReference type="GO" id="GO:0000814">
    <property type="term" value="C:ESCRT II complex"/>
    <property type="evidence" value="ECO:0007669"/>
    <property type="project" value="UniProtKB-UniRule"/>
</dbReference>
<dbReference type="InterPro" id="IPR036390">
    <property type="entry name" value="WH_DNA-bd_sf"/>
</dbReference>
<evidence type="ECO:0000259" key="7">
    <source>
        <dbReference type="PROSITE" id="PS51495"/>
    </source>
</evidence>
<dbReference type="InterPro" id="IPR021648">
    <property type="entry name" value="GLUE_dom"/>
</dbReference>
<keyword evidence="3 6" id="KW-0813">Transport</keyword>
<evidence type="ECO:0000256" key="3">
    <source>
        <dbReference type="ARBA" id="ARBA00022448"/>
    </source>
</evidence>
<comment type="subcellular location">
    <subcellularLocation>
        <location evidence="6">Cytoplasm</location>
    </subcellularLocation>
    <subcellularLocation>
        <location evidence="6">Endosome</location>
    </subcellularLocation>
</comment>
<evidence type="ECO:0000256" key="5">
    <source>
        <dbReference type="ARBA" id="ARBA00022927"/>
    </source>
</evidence>
<dbReference type="PROSITE" id="PS51495">
    <property type="entry name" value="GLUE"/>
    <property type="match status" value="1"/>
</dbReference>
<dbReference type="GO" id="GO:0031902">
    <property type="term" value="C:late endosome membrane"/>
    <property type="evidence" value="ECO:0007669"/>
    <property type="project" value="UniProtKB-UniRule"/>
</dbReference>
<reference evidence="8 9" key="1">
    <citation type="submission" date="2019-07" db="EMBL/GenBank/DDBJ databases">
        <title>Genomes of Cafeteria roenbergensis.</title>
        <authorList>
            <person name="Fischer M.G."/>
            <person name="Hackl T."/>
            <person name="Roman M."/>
        </authorList>
    </citation>
    <scope>NUCLEOTIDE SEQUENCE [LARGE SCALE GENOMIC DNA]</scope>
    <source>
        <strain evidence="8 9">BVI</strain>
    </source>
</reference>
<dbReference type="SUPFAM" id="SSF50729">
    <property type="entry name" value="PH domain-like"/>
    <property type="match status" value="1"/>
</dbReference>
<dbReference type="InterPro" id="IPR036388">
    <property type="entry name" value="WH-like_DNA-bd_sf"/>
</dbReference>
<organism evidence="8 9">
    <name type="scientific">Cafeteria roenbergensis</name>
    <name type="common">Marine flagellate</name>
    <dbReference type="NCBI Taxonomy" id="33653"/>
    <lineage>
        <taxon>Eukaryota</taxon>
        <taxon>Sar</taxon>
        <taxon>Stramenopiles</taxon>
        <taxon>Bigyra</taxon>
        <taxon>Opalozoa</taxon>
        <taxon>Bicosoecida</taxon>
        <taxon>Cafeteriaceae</taxon>
        <taxon>Cafeteria</taxon>
    </lineage>
</organism>
<evidence type="ECO:0000313" key="8">
    <source>
        <dbReference type="EMBL" id="KAA0155693.1"/>
    </source>
</evidence>
<dbReference type="EMBL" id="VLTN01000006">
    <property type="protein sequence ID" value="KAA0155693.1"/>
    <property type="molecule type" value="Genomic_DNA"/>
</dbReference>
<dbReference type="Gene3D" id="1.10.10.10">
    <property type="entry name" value="Winged helix-like DNA-binding domain superfamily/Winged helix DNA-binding domain"/>
    <property type="match status" value="2"/>
</dbReference>
<dbReference type="OMA" id="TLNARVW"/>
<comment type="subunit">
    <text evidence="6">Component of the endosomal sorting complex required for transport II (ESCRT-II).</text>
</comment>
<dbReference type="InterPro" id="IPR011993">
    <property type="entry name" value="PH-like_dom_sf"/>
</dbReference>
<protein>
    <recommendedName>
        <fullName evidence="2 6">Vacuolar protein-sorting-associated protein 36</fullName>
    </recommendedName>
    <alternativeName>
        <fullName evidence="6">ESCRT-II complex subunit VPS36</fullName>
    </alternativeName>
</protein>
<comment type="similarity">
    <text evidence="1 6">Belongs to the VPS36 family.</text>
</comment>
<dbReference type="AlphaFoldDB" id="A0A5A8CRJ2"/>
<dbReference type="GO" id="GO:0032266">
    <property type="term" value="F:phosphatidylinositol-3-phosphate binding"/>
    <property type="evidence" value="ECO:0007669"/>
    <property type="project" value="UniProtKB-UniRule"/>
</dbReference>
<proteinExistence type="inferred from homology"/>